<feature type="chain" id="PRO_5013561756" evidence="4">
    <location>
        <begin position="25"/>
        <end position="496"/>
    </location>
</feature>
<sequence>MMNLKMTTFNKLFLFFLISANVNSATVKDMNKRIKNIDQEIEQKNTRIKAIDTETSQIEQKIKDTEVEIEKMVQERKEIEEEITVVKKNIDYGRKNLEISEDEHDRKESEFIAKIIAWDKYSKVHRRDLPEKVALMKNYREVLYGDLQRMGYIEKVTGNIKENQDKIEAEKTKLDKLENQLKENARKMDAKKEEEKKLKEKLQVEKKGHQSSIEKLKKEKQRISKEIERIIIENARKAAEKAAKEKAEREKAAREKAARERAEREKAIREKAAREKAAREKAAREKAAREKAAREKAAQEAEAKKNSAKPSENKPKTPTKPVEVPIVVDTSDIELEEKREIEKIREEEKQELREIKAAATVDMQKISNPEAYKRTGKTIKPLNGPIVVYFRQKKAGVVESNGIEIRGKVGNPIVAAKAGTVIYASNFEGLGKVVMIDYGGGMIGVYGNLLAIKVGYNSRVSAGQTIGVLGLSSEKEPNLYYELRANLRAIDPLPTF</sequence>
<gene>
    <name evidence="6" type="ORF">CTM72_00980</name>
</gene>
<feature type="signal peptide" evidence="4">
    <location>
        <begin position="1"/>
        <end position="24"/>
    </location>
</feature>
<dbReference type="PANTHER" id="PTHR21666">
    <property type="entry name" value="PEPTIDASE-RELATED"/>
    <property type="match status" value="1"/>
</dbReference>
<dbReference type="InterPro" id="IPR050570">
    <property type="entry name" value="Cell_wall_metabolism_enzyme"/>
</dbReference>
<evidence type="ECO:0000256" key="2">
    <source>
        <dbReference type="SAM" id="Coils"/>
    </source>
</evidence>
<feature type="region of interest" description="Disordered" evidence="3">
    <location>
        <begin position="243"/>
        <end position="322"/>
    </location>
</feature>
<evidence type="ECO:0000313" key="6">
    <source>
        <dbReference type="EMBL" id="ATV58437.1"/>
    </source>
</evidence>
<proteinExistence type="predicted"/>
<organism evidence="6 7">
    <name type="scientific">Fusobacterium pseudoperiodonticum</name>
    <dbReference type="NCBI Taxonomy" id="2663009"/>
    <lineage>
        <taxon>Bacteria</taxon>
        <taxon>Fusobacteriati</taxon>
        <taxon>Fusobacteriota</taxon>
        <taxon>Fusobacteriia</taxon>
        <taxon>Fusobacteriales</taxon>
        <taxon>Fusobacteriaceae</taxon>
        <taxon>Fusobacterium</taxon>
    </lineage>
</organism>
<feature type="coiled-coil region" evidence="2">
    <location>
        <begin position="27"/>
        <end position="89"/>
    </location>
</feature>
<dbReference type="InterPro" id="IPR016047">
    <property type="entry name" value="M23ase_b-sheet_dom"/>
</dbReference>
<feature type="compositionally biased region" description="Basic and acidic residues" evidence="3">
    <location>
        <begin position="243"/>
        <end position="315"/>
    </location>
</feature>
<keyword evidence="1 4" id="KW-0732">Signal</keyword>
<protein>
    <submittedName>
        <fullName evidence="6">Peptidase M23</fullName>
    </submittedName>
</protein>
<keyword evidence="2" id="KW-0175">Coiled coil</keyword>
<dbReference type="Gene3D" id="6.10.250.3150">
    <property type="match status" value="1"/>
</dbReference>
<dbReference type="Proteomes" id="UP000230056">
    <property type="component" value="Chromosome"/>
</dbReference>
<feature type="region of interest" description="Disordered" evidence="3">
    <location>
        <begin position="200"/>
        <end position="219"/>
    </location>
</feature>
<feature type="domain" description="M23ase beta-sheet core" evidence="5">
    <location>
        <begin position="400"/>
        <end position="492"/>
    </location>
</feature>
<accession>A0A2D3NSS2</accession>
<evidence type="ECO:0000256" key="3">
    <source>
        <dbReference type="SAM" id="MobiDB-lite"/>
    </source>
</evidence>
<evidence type="ECO:0000313" key="7">
    <source>
        <dbReference type="Proteomes" id="UP000230056"/>
    </source>
</evidence>
<dbReference type="EMBL" id="CP024699">
    <property type="protein sequence ID" value="ATV58437.1"/>
    <property type="molecule type" value="Genomic_DNA"/>
</dbReference>
<dbReference type="Gene3D" id="2.70.70.10">
    <property type="entry name" value="Glucose Permease (Domain IIA)"/>
    <property type="match status" value="1"/>
</dbReference>
<evidence type="ECO:0000259" key="5">
    <source>
        <dbReference type="Pfam" id="PF01551"/>
    </source>
</evidence>
<dbReference type="InterPro" id="IPR011055">
    <property type="entry name" value="Dup_hybrid_motif"/>
</dbReference>
<evidence type="ECO:0000256" key="1">
    <source>
        <dbReference type="ARBA" id="ARBA00022729"/>
    </source>
</evidence>
<reference evidence="6 7" key="1">
    <citation type="submission" date="2017-11" db="EMBL/GenBank/DDBJ databases">
        <title>Genome sequencing of Fusobacterium periodonticum KCOM 1261.</title>
        <authorList>
            <person name="Kook J.-K."/>
            <person name="Park S.-N."/>
            <person name="Lim Y.K."/>
        </authorList>
    </citation>
    <scope>NUCLEOTIDE SEQUENCE [LARGE SCALE GENOMIC DNA]</scope>
    <source>
        <strain evidence="6 7">KCOM 1261</strain>
    </source>
</reference>
<dbReference type="AlphaFoldDB" id="A0A2D3NSS2"/>
<dbReference type="SUPFAM" id="SSF51261">
    <property type="entry name" value="Duplicated hybrid motif"/>
    <property type="match status" value="1"/>
</dbReference>
<dbReference type="GO" id="GO:0004222">
    <property type="term" value="F:metalloendopeptidase activity"/>
    <property type="evidence" value="ECO:0007669"/>
    <property type="project" value="TreeGrafter"/>
</dbReference>
<dbReference type="Pfam" id="PF01551">
    <property type="entry name" value="Peptidase_M23"/>
    <property type="match status" value="1"/>
</dbReference>
<dbReference type="PANTHER" id="PTHR21666:SF289">
    <property type="entry name" value="L-ALA--D-GLU ENDOPEPTIDASE"/>
    <property type="match status" value="1"/>
</dbReference>
<name>A0A2D3NSS2_9FUSO</name>
<evidence type="ECO:0000256" key="4">
    <source>
        <dbReference type="SAM" id="SignalP"/>
    </source>
</evidence>
<dbReference type="CDD" id="cd12797">
    <property type="entry name" value="M23_peptidase"/>
    <property type="match status" value="1"/>
</dbReference>